<reference evidence="2" key="2">
    <citation type="journal article" date="2022" name="Elife">
        <title>Obligate sexual reproduction of a homothallic fungus closely related to the Cryptococcus pathogenic species complex.</title>
        <authorList>
            <person name="Passer A.R."/>
            <person name="Clancey S.A."/>
            <person name="Shea T."/>
            <person name="David-Palma M."/>
            <person name="Averette A.F."/>
            <person name="Boekhout T."/>
            <person name="Porcel B.M."/>
            <person name="Nowrousian M."/>
            <person name="Cuomo C.A."/>
            <person name="Sun S."/>
            <person name="Heitman J."/>
            <person name="Coelho M.A."/>
        </authorList>
    </citation>
    <scope>NUCLEOTIDE SEQUENCE</scope>
    <source>
        <strain evidence="2">CBS 7841</strain>
    </source>
</reference>
<keyword evidence="3" id="KW-1185">Reference proteome</keyword>
<dbReference type="Proteomes" id="UP000094043">
    <property type="component" value="Chromosome 2"/>
</dbReference>
<gene>
    <name evidence="2" type="ORF">L203_101392</name>
</gene>
<evidence type="ECO:0000313" key="2">
    <source>
        <dbReference type="EMBL" id="WVN86231.1"/>
    </source>
</evidence>
<evidence type="ECO:0000313" key="3">
    <source>
        <dbReference type="Proteomes" id="UP000094043"/>
    </source>
</evidence>
<feature type="compositionally biased region" description="Basic residues" evidence="1">
    <location>
        <begin position="112"/>
        <end position="121"/>
    </location>
</feature>
<organism evidence="2 3">
    <name type="scientific">Cryptococcus depauperatus CBS 7841</name>
    <dbReference type="NCBI Taxonomy" id="1295531"/>
    <lineage>
        <taxon>Eukaryota</taxon>
        <taxon>Fungi</taxon>
        <taxon>Dikarya</taxon>
        <taxon>Basidiomycota</taxon>
        <taxon>Agaricomycotina</taxon>
        <taxon>Tremellomycetes</taxon>
        <taxon>Tremellales</taxon>
        <taxon>Cryptococcaceae</taxon>
        <taxon>Cryptococcus</taxon>
    </lineage>
</organism>
<proteinExistence type="predicted"/>
<dbReference type="RefSeq" id="XP_066066931.1">
    <property type="nucleotide sequence ID" value="XM_066210834.1"/>
</dbReference>
<evidence type="ECO:0000256" key="1">
    <source>
        <dbReference type="SAM" id="MobiDB-lite"/>
    </source>
</evidence>
<dbReference type="KEGG" id="cdep:91085605"/>
<dbReference type="GeneID" id="91085605"/>
<name>A0A1E3IC08_9TREE</name>
<accession>A0A1E3IC08</accession>
<feature type="compositionally biased region" description="Basic and acidic residues" evidence="1">
    <location>
        <begin position="166"/>
        <end position="175"/>
    </location>
</feature>
<reference evidence="2" key="3">
    <citation type="submission" date="2024-01" db="EMBL/GenBank/DDBJ databases">
        <authorList>
            <person name="Coelho M.A."/>
            <person name="David-Palma M."/>
            <person name="Shea T."/>
            <person name="Sun S."/>
            <person name="Cuomo C.A."/>
            <person name="Heitman J."/>
        </authorList>
    </citation>
    <scope>NUCLEOTIDE SEQUENCE</scope>
    <source>
        <strain evidence="2">CBS 7841</strain>
    </source>
</reference>
<feature type="compositionally biased region" description="Polar residues" evidence="1">
    <location>
        <begin position="180"/>
        <end position="189"/>
    </location>
</feature>
<dbReference type="AlphaFoldDB" id="A0A1E3IC08"/>
<protein>
    <submittedName>
        <fullName evidence="2">Uncharacterized protein</fullName>
    </submittedName>
</protein>
<dbReference type="EMBL" id="CP143785">
    <property type="protein sequence ID" value="WVN86231.1"/>
    <property type="molecule type" value="Genomic_DNA"/>
</dbReference>
<sequence>MDPNQTQLYSQSPQPSIIRSKSILKYPPMAVTWDEPASSYAGPPSALKSLPPPQGPRKLQRKPPPKVVTFEQGYSPIPSESIEGGMPLVPGEEQPPLMPIEGIPSLVEKKQKELKKKKSFKRLFGPRGEGHDKGRPLPPLDGGVPHAQMDGIHSHMPIDLMGSHPPLDDLSHEPIHLPPQKTTSSTTHPLSKPDPGSVKELEHISFPNPHPTSSEPEPEVNEKEEPWHHYPYYFPPYTPLYPDGYPPPRELPGPEPLTTAELQAEKHSKIVGRPVVVHYPMLPPFEAYCPGEEKNKVWRTGGHNGAEWSGFGWA</sequence>
<reference evidence="2" key="1">
    <citation type="submission" date="2016-06" db="EMBL/GenBank/DDBJ databases">
        <authorList>
            <person name="Cuomo C."/>
            <person name="Litvintseva A."/>
            <person name="Heitman J."/>
            <person name="Chen Y."/>
            <person name="Sun S."/>
            <person name="Springer D."/>
            <person name="Dromer F."/>
            <person name="Young S."/>
            <person name="Zeng Q."/>
            <person name="Chapman S."/>
            <person name="Gujja S."/>
            <person name="Saif S."/>
            <person name="Birren B."/>
        </authorList>
    </citation>
    <scope>NUCLEOTIDE SEQUENCE</scope>
    <source>
        <strain evidence="2">CBS 7841</strain>
    </source>
</reference>
<dbReference type="VEuPathDB" id="FungiDB:L203_04247"/>
<feature type="region of interest" description="Disordered" evidence="1">
    <location>
        <begin position="34"/>
        <end position="224"/>
    </location>
</feature>